<keyword evidence="3" id="KW-0963">Cytoplasm</keyword>
<keyword evidence="5" id="KW-0493">Microtubule</keyword>
<dbReference type="InterPro" id="IPR011042">
    <property type="entry name" value="6-blade_b-propeller_TolB-like"/>
</dbReference>
<evidence type="ECO:0000256" key="7">
    <source>
        <dbReference type="ARBA" id="ARBA00022840"/>
    </source>
</evidence>
<evidence type="ECO:0000256" key="8">
    <source>
        <dbReference type="ARBA" id="ARBA00023069"/>
    </source>
</evidence>
<dbReference type="InterPro" id="IPR004344">
    <property type="entry name" value="TTL/TTLL_fam"/>
</dbReference>
<dbReference type="GO" id="GO:0005524">
    <property type="term" value="F:ATP binding"/>
    <property type="evidence" value="ECO:0007669"/>
    <property type="project" value="UniProtKB-KW"/>
</dbReference>
<dbReference type="GO" id="GO:0000226">
    <property type="term" value="P:microtubule cytoskeleton organization"/>
    <property type="evidence" value="ECO:0007669"/>
    <property type="project" value="TreeGrafter"/>
</dbReference>
<comment type="subcellular location">
    <subcellularLocation>
        <location evidence="1">Cytoplasm</location>
        <location evidence="1">Cytoskeleton</location>
        <location evidence="1">Cilium basal body</location>
    </subcellularLocation>
</comment>
<comment type="similarity">
    <text evidence="2">Belongs to the tubulin polyglutamylase family.</text>
</comment>
<keyword evidence="8" id="KW-0969">Cilium</keyword>
<comment type="catalytic activity">
    <reaction evidence="11">
        <text>(L-glutamyl)(n)-gamma-L-glutamyl-L-glutamyl-[protein] + L-glutamate + ATP = (L-glutamyl)(n+1)-gamma-L-glutamyl-L-glutamyl-[protein] + ADP + phosphate + H(+)</text>
        <dbReference type="Rhea" id="RHEA:60148"/>
        <dbReference type="Rhea" id="RHEA-COMP:15519"/>
        <dbReference type="Rhea" id="RHEA-COMP:15675"/>
        <dbReference type="ChEBI" id="CHEBI:15378"/>
        <dbReference type="ChEBI" id="CHEBI:29985"/>
        <dbReference type="ChEBI" id="CHEBI:30616"/>
        <dbReference type="ChEBI" id="CHEBI:43474"/>
        <dbReference type="ChEBI" id="CHEBI:143623"/>
        <dbReference type="ChEBI" id="CHEBI:456216"/>
    </reaction>
    <physiologicalReaction direction="left-to-right" evidence="11">
        <dbReference type="Rhea" id="RHEA:60149"/>
    </physiologicalReaction>
</comment>
<dbReference type="InParanoid" id="A0A1X7VP47"/>
<dbReference type="EnsemblMetazoa" id="Aqu2.1.41659_001">
    <property type="protein sequence ID" value="Aqu2.1.41659_001"/>
    <property type="gene ID" value="Aqu2.1.41659"/>
</dbReference>
<evidence type="ECO:0000256" key="1">
    <source>
        <dbReference type="ARBA" id="ARBA00004120"/>
    </source>
</evidence>
<dbReference type="GO" id="GO:0015631">
    <property type="term" value="F:tubulin binding"/>
    <property type="evidence" value="ECO:0007669"/>
    <property type="project" value="TreeGrafter"/>
</dbReference>
<evidence type="ECO:0000256" key="5">
    <source>
        <dbReference type="ARBA" id="ARBA00022701"/>
    </source>
</evidence>
<evidence type="ECO:0000313" key="20">
    <source>
        <dbReference type="EnsemblMetazoa" id="Aqu2.1.41659_001"/>
    </source>
</evidence>
<dbReference type="InterPro" id="IPR002640">
    <property type="entry name" value="Arylesterase"/>
</dbReference>
<dbReference type="eggNOG" id="KOG2157">
    <property type="taxonomic scope" value="Eukaryota"/>
</dbReference>
<feature type="binding site" evidence="18">
    <location>
        <position position="224"/>
    </location>
    <ligand>
        <name>Ca(2+)</name>
        <dbReference type="ChEBI" id="CHEBI:29108"/>
        <label>1</label>
        <note>catalytic</note>
    </ligand>
</feature>
<dbReference type="PROSITE" id="PS51221">
    <property type="entry name" value="TTL"/>
    <property type="match status" value="1"/>
</dbReference>
<dbReference type="STRING" id="400682.A0A1X7VP47"/>
<comment type="subunit">
    <text evidence="12">Part of the neuronal tubulin polyglutamylase complex which contains TPGS1, TPGS2, TTLL1, LRRC49 and NICN1. Interacts with PCM1, CSTPP1 and LRRC49.</text>
</comment>
<protein>
    <recommendedName>
        <fullName evidence="13">Polyglutamylase complex subunit TTLL1</fullName>
    </recommendedName>
    <alternativeName>
        <fullName evidence="14">Tubulin polyglutamylase TTLL1</fullName>
    </alternativeName>
    <alternativeName>
        <fullName evidence="16">Tubulin polyglutamylase complex subunit 3</fullName>
    </alternativeName>
    <alternativeName>
        <fullName evidence="15">Tubulin--tyrosine ligase-like protein 1</fullName>
    </alternativeName>
</protein>
<evidence type="ECO:0000256" key="14">
    <source>
        <dbReference type="ARBA" id="ARBA00075351"/>
    </source>
</evidence>
<evidence type="ECO:0000256" key="10">
    <source>
        <dbReference type="ARBA" id="ARBA00023273"/>
    </source>
</evidence>
<organism evidence="20">
    <name type="scientific">Amphimedon queenslandica</name>
    <name type="common">Sponge</name>
    <dbReference type="NCBI Taxonomy" id="400682"/>
    <lineage>
        <taxon>Eukaryota</taxon>
        <taxon>Metazoa</taxon>
        <taxon>Porifera</taxon>
        <taxon>Demospongiae</taxon>
        <taxon>Heteroscleromorpha</taxon>
        <taxon>Haplosclerida</taxon>
        <taxon>Niphatidae</taxon>
        <taxon>Amphimedon</taxon>
    </lineage>
</organism>
<keyword evidence="10" id="KW-0966">Cell projection</keyword>
<evidence type="ECO:0000256" key="19">
    <source>
        <dbReference type="PIRSR" id="PIRSR602640-4"/>
    </source>
</evidence>
<dbReference type="GO" id="GO:0005874">
    <property type="term" value="C:microtubule"/>
    <property type="evidence" value="ECO:0007669"/>
    <property type="project" value="UniProtKB-KW"/>
</dbReference>
<dbReference type="PANTHER" id="PTHR12241">
    <property type="entry name" value="TUBULIN POLYGLUTAMYLASE"/>
    <property type="match status" value="1"/>
</dbReference>
<evidence type="ECO:0000256" key="17">
    <source>
        <dbReference type="PIRSR" id="PIRSR602640-1"/>
    </source>
</evidence>
<dbReference type="AlphaFoldDB" id="A0A1X7VP47"/>
<keyword evidence="18" id="KW-0479">Metal-binding</keyword>
<evidence type="ECO:0000256" key="13">
    <source>
        <dbReference type="ARBA" id="ARBA00074800"/>
    </source>
</evidence>
<keyword evidence="19" id="KW-0325">Glycoprotein</keyword>
<reference evidence="20" key="1">
    <citation type="submission" date="2017-05" db="UniProtKB">
        <authorList>
            <consortium name="EnsemblMetazoa"/>
        </authorList>
    </citation>
    <scope>IDENTIFICATION</scope>
</reference>
<evidence type="ECO:0000256" key="3">
    <source>
        <dbReference type="ARBA" id="ARBA00022490"/>
    </source>
</evidence>
<proteinExistence type="inferred from homology"/>
<feature type="binding site" evidence="18">
    <location>
        <position position="167"/>
    </location>
    <ligand>
        <name>Ca(2+)</name>
        <dbReference type="ChEBI" id="CHEBI:29108"/>
        <label>1</label>
        <note>catalytic</note>
    </ligand>
</feature>
<sequence length="803" mass="91884">MAACKLILFSLLAGFAAYAAYILIRYNTFGRVHEQLPGKCRTFKMNGSEDIIFLPNYNHSIVTSGVQLDVSVLKPFYGSLYAVDMNVDDPTPIPIKFEENYLEENPYFNPHGLSYWIDNENGDTLLYIVCHWMDHVDSVDVFLYNPNEFSVTFLKRVSHPLVHELNNIVAVSRHEFYATNWKYFNSKILSRLEQILQLPFNTIIYCNIKDKSCLTAATGLRSCNGINKSRNGKFIYATSSLGGELIAYKRLQDNKLEIAQTTHIPIYVDNLSVDIVTGDIWAAVLVKCLEMEEYFKNHSYPIPSQTLHITVNDELEFPFTNTKTEQIFQSTTHGAISTSLYNSSHASTVLHIQRMSVSPTTTVEASCSPIPASSGGASNLGPASLGRIKWLSDLEKFVLLSNFERRGWVKGSSEDGDWNFYWCSVYAARMMFSVDNGIRLADDQIINHFPTHYELTRKDYMVKNIKRYRKDLEKDGSPIAERDTNGKYVHLDFIPVTFMLPADYNIFVEEYRRQPNATWIMKPAGKAQGVGIFLINKLSQIKKWSKDKPSNVPHTKDTYVISRYIDNPLLIGGKKFDLRLYVLVTSFRPLKSYIYQLGFCRFCTVKYNSSINELDNMFVHLTNVSIQKHGDEYNDSHGGKWPLSNLKLYLECTHGKEVTDKLFNDIHWLIVHSLKSVQNVMTSDRHCFEVYGYDIIIDVYLKPWLIEVNASPSVAYTTINDRIMKHSLINDTLNIILPPNGIPNVHWNKNPSLESLGKYDILYDEEAALLAAREGLKTTSNGGGDGKFQFYNKFETKRYPTWK</sequence>
<feature type="binding site" evidence="18">
    <location>
        <position position="270"/>
    </location>
    <ligand>
        <name>Ca(2+)</name>
        <dbReference type="ChEBI" id="CHEBI:29108"/>
        <label>1</label>
        <note>catalytic</note>
    </ligand>
</feature>
<feature type="glycosylation site" description="N-linked (GlcNAc...) asparagine" evidence="19">
    <location>
        <position position="270"/>
    </location>
</feature>
<dbReference type="GO" id="GO:0004064">
    <property type="term" value="F:arylesterase activity"/>
    <property type="evidence" value="ECO:0007669"/>
    <property type="project" value="InterPro"/>
</dbReference>
<keyword evidence="9" id="KW-0206">Cytoskeleton</keyword>
<evidence type="ECO:0000256" key="4">
    <source>
        <dbReference type="ARBA" id="ARBA00022598"/>
    </source>
</evidence>
<evidence type="ECO:0000256" key="9">
    <source>
        <dbReference type="ARBA" id="ARBA00023212"/>
    </source>
</evidence>
<feature type="binding site" evidence="18">
    <location>
        <position position="50"/>
    </location>
    <ligand>
        <name>Ca(2+)</name>
        <dbReference type="ChEBI" id="CHEBI:29108"/>
        <label>1</label>
        <note>catalytic</note>
    </ligand>
</feature>
<comment type="cofactor">
    <cofactor evidence="18">
        <name>Ca(2+)</name>
        <dbReference type="ChEBI" id="CHEBI:29108"/>
    </cofactor>
    <text evidence="18">Binds 2 calcium ions per subunit.</text>
</comment>
<dbReference type="GO" id="GO:0036064">
    <property type="term" value="C:ciliary basal body"/>
    <property type="evidence" value="ECO:0007669"/>
    <property type="project" value="TreeGrafter"/>
</dbReference>
<evidence type="ECO:0000256" key="16">
    <source>
        <dbReference type="ARBA" id="ARBA00083073"/>
    </source>
</evidence>
<feature type="binding site" evidence="18">
    <location>
        <position position="269"/>
    </location>
    <ligand>
        <name>Ca(2+)</name>
        <dbReference type="ChEBI" id="CHEBI:29108"/>
        <label>1</label>
        <note>catalytic</note>
    </ligand>
</feature>
<accession>A0A1X7VP47</accession>
<evidence type="ECO:0000256" key="12">
    <source>
        <dbReference type="ARBA" id="ARBA00062645"/>
    </source>
</evidence>
<feature type="active site" description="Proton acceptor" evidence="17">
    <location>
        <position position="111"/>
    </location>
</feature>
<dbReference type="OrthoDB" id="202825at2759"/>
<dbReference type="SUPFAM" id="SSF63829">
    <property type="entry name" value="Calcium-dependent phosphotriesterase"/>
    <property type="match status" value="1"/>
</dbReference>
<dbReference type="GO" id="GO:0070740">
    <property type="term" value="F:tubulin-glutamic acid ligase activity"/>
    <property type="evidence" value="ECO:0007669"/>
    <property type="project" value="TreeGrafter"/>
</dbReference>
<dbReference type="Pfam" id="PF01731">
    <property type="entry name" value="Arylesterase"/>
    <property type="match status" value="1"/>
</dbReference>
<evidence type="ECO:0000256" key="6">
    <source>
        <dbReference type="ARBA" id="ARBA00022741"/>
    </source>
</evidence>
<dbReference type="FunFam" id="3.30.470.20:FF:000033">
    <property type="entry name" value="Probable tubulin polyglutamylase TTLL1"/>
    <property type="match status" value="1"/>
</dbReference>
<keyword evidence="7" id="KW-0067">ATP-binding</keyword>
<feature type="binding site" evidence="18">
    <location>
        <position position="49"/>
    </location>
    <ligand>
        <name>Ca(2+)</name>
        <dbReference type="ChEBI" id="CHEBI:29108"/>
        <label>1</label>
        <note>catalytic</note>
    </ligand>
</feature>
<dbReference type="SUPFAM" id="SSF56059">
    <property type="entry name" value="Glutathione synthetase ATP-binding domain-like"/>
    <property type="match status" value="1"/>
</dbReference>
<feature type="binding site" evidence="18">
    <location>
        <position position="166"/>
    </location>
    <ligand>
        <name>Ca(2+)</name>
        <dbReference type="ChEBI" id="CHEBI:29108"/>
        <label>1</label>
        <note>catalytic</note>
    </ligand>
</feature>
<dbReference type="Pfam" id="PF03133">
    <property type="entry name" value="TTL"/>
    <property type="match status" value="1"/>
</dbReference>
<evidence type="ECO:0000256" key="11">
    <source>
        <dbReference type="ARBA" id="ARBA00052959"/>
    </source>
</evidence>
<name>A0A1X7VP47_AMPQE</name>
<dbReference type="Gene3D" id="2.120.10.30">
    <property type="entry name" value="TolB, C-terminal domain"/>
    <property type="match status" value="1"/>
</dbReference>
<keyword evidence="4" id="KW-0436">Ligase</keyword>
<dbReference type="Gene3D" id="3.30.470.20">
    <property type="entry name" value="ATP-grasp fold, B domain"/>
    <property type="match status" value="1"/>
</dbReference>
<evidence type="ECO:0000256" key="15">
    <source>
        <dbReference type="ARBA" id="ARBA00080021"/>
    </source>
</evidence>
<feature type="binding site" evidence="18">
    <location>
        <position position="113"/>
    </location>
    <ligand>
        <name>Ca(2+)</name>
        <dbReference type="ChEBI" id="CHEBI:29108"/>
        <label>1</label>
        <note>catalytic</note>
    </ligand>
</feature>
<keyword evidence="18" id="KW-0106">Calcium</keyword>
<keyword evidence="6" id="KW-0547">Nucleotide-binding</keyword>
<comment type="PTM">
    <text evidence="19">Glycosylated.</text>
</comment>
<dbReference type="PANTHER" id="PTHR12241:SF31">
    <property type="entry name" value="POLYGLUTAMYLASE COMPLEX SUBUNIT TTLL1"/>
    <property type="match status" value="1"/>
</dbReference>
<evidence type="ECO:0000256" key="2">
    <source>
        <dbReference type="ARBA" id="ARBA00006118"/>
    </source>
</evidence>
<dbReference type="GO" id="GO:0046872">
    <property type="term" value="F:metal ion binding"/>
    <property type="evidence" value="ECO:0007669"/>
    <property type="project" value="UniProtKB-KW"/>
</dbReference>
<evidence type="ECO:0000256" key="18">
    <source>
        <dbReference type="PIRSR" id="PIRSR602640-2"/>
    </source>
</evidence>